<accession>A0A158H5N6</accession>
<dbReference type="Gene3D" id="1.10.340.50">
    <property type="match status" value="1"/>
</dbReference>
<name>A0A158H5N6_9BURK</name>
<organism evidence="1 2">
    <name type="scientific">Caballeronia udeis</name>
    <dbReference type="NCBI Taxonomy" id="1232866"/>
    <lineage>
        <taxon>Bacteria</taxon>
        <taxon>Pseudomonadati</taxon>
        <taxon>Pseudomonadota</taxon>
        <taxon>Betaproteobacteria</taxon>
        <taxon>Burkholderiales</taxon>
        <taxon>Burkholderiaceae</taxon>
        <taxon>Caballeronia</taxon>
    </lineage>
</organism>
<gene>
    <name evidence="1" type="ORF">AWB69_03970</name>
</gene>
<evidence type="ECO:0000313" key="1">
    <source>
        <dbReference type="EMBL" id="SAL39648.1"/>
    </source>
</evidence>
<reference evidence="1 2" key="1">
    <citation type="submission" date="2016-01" db="EMBL/GenBank/DDBJ databases">
        <authorList>
            <person name="Oliw E.H."/>
        </authorList>
    </citation>
    <scope>NUCLEOTIDE SEQUENCE [LARGE SCALE GENOMIC DNA]</scope>
    <source>
        <strain evidence="1">LMG 27134</strain>
    </source>
</reference>
<evidence type="ECO:0000313" key="2">
    <source>
        <dbReference type="Proteomes" id="UP000054683"/>
    </source>
</evidence>
<protein>
    <submittedName>
        <fullName evidence="1">Replicase family protein</fullName>
    </submittedName>
</protein>
<dbReference type="RefSeq" id="WP_062087582.1">
    <property type="nucleotide sequence ID" value="NZ_FCOK02000025.1"/>
</dbReference>
<dbReference type="OrthoDB" id="5445431at2"/>
<dbReference type="Proteomes" id="UP000054683">
    <property type="component" value="Unassembled WGS sequence"/>
</dbReference>
<dbReference type="InterPro" id="IPR004322">
    <property type="entry name" value="Plasmid_replicase_bac"/>
</dbReference>
<sequence length="323" mass="37273">MNQQLEEFFTHLNEAVVTTNDFTEGTRFRKREKVDQFAYCGLNQMYRSYLSFDLDTPGSAFRFEDANVPPPTIVTINPENAHCHMLYRLNTPVICTKHGRSAPQDFFDAIQDEMEVRLQADQAFNHTLTKNPRHPRWKVMTYPVSYDLSDFLEYIDLPRRSSRIVLPDHIQPRGRNDELFHGLRIWSYGAVHTVTDEDQWQAVAFAKATEINACFACPLPFAEVKATAKSVARWVWKEQHKLGKTRPKVLTFADETAGQRMSKGAEYTNAVRREKSLQTLRQAVADLQRIYGNKISVSMLVANTRMNIKTVRKYFPEVMKAAS</sequence>
<dbReference type="EMBL" id="FCOK02000025">
    <property type="protein sequence ID" value="SAL39648.1"/>
    <property type="molecule type" value="Genomic_DNA"/>
</dbReference>
<dbReference type="Pfam" id="PF03090">
    <property type="entry name" value="Replicase"/>
    <property type="match status" value="1"/>
</dbReference>
<proteinExistence type="predicted"/>
<dbReference type="AlphaFoldDB" id="A0A158H5N6"/>